<evidence type="ECO:0000313" key="2">
    <source>
        <dbReference type="EMBL" id="NWJ48603.1"/>
    </source>
</evidence>
<dbReference type="AlphaFoldDB" id="A0A8T7M9C4"/>
<dbReference type="EMBL" id="JACATZ010000003">
    <property type="protein sequence ID" value="NWJ48603.1"/>
    <property type="molecule type" value="Genomic_DNA"/>
</dbReference>
<evidence type="ECO:0000313" key="3">
    <source>
        <dbReference type="EMBL" id="WJW68533.1"/>
    </source>
</evidence>
<dbReference type="EMBL" id="CP128400">
    <property type="protein sequence ID" value="WJW68533.1"/>
    <property type="molecule type" value="Genomic_DNA"/>
</dbReference>
<sequence>MNTPGIDCVPLRPTLWDTCQTIEAKTGRIGMRPYPNLAPPPPHLRHPTPGVSSHAPTRFGFVGAIRTLYGAQANRPSLFA</sequence>
<protein>
    <submittedName>
        <fullName evidence="2">Uncharacterized protein</fullName>
    </submittedName>
</protein>
<reference evidence="2 4" key="1">
    <citation type="submission" date="2020-06" db="EMBL/GenBank/DDBJ databases">
        <title>Anoxygenic phototrophic Chloroflexota member uses a Type I reaction center.</title>
        <authorList>
            <person name="Tsuji J.M."/>
            <person name="Shaw N.A."/>
            <person name="Nagashima S."/>
            <person name="Venkiteswaran J."/>
            <person name="Schiff S.L."/>
            <person name="Hanada S."/>
            <person name="Tank M."/>
            <person name="Neufeld J.D."/>
        </authorList>
    </citation>
    <scope>NUCLEOTIDE SEQUENCE [LARGE SCALE GENOMIC DNA]</scope>
    <source>
        <strain evidence="2">L227-S17</strain>
    </source>
</reference>
<evidence type="ECO:0000313" key="5">
    <source>
        <dbReference type="Proteomes" id="UP001431572"/>
    </source>
</evidence>
<accession>A0A8T7M9C4</accession>
<evidence type="ECO:0000256" key="1">
    <source>
        <dbReference type="SAM" id="MobiDB-lite"/>
    </source>
</evidence>
<organism evidence="2 4">
    <name type="scientific">Candidatus Chlorohelix allophototropha</name>
    <dbReference type="NCBI Taxonomy" id="3003348"/>
    <lineage>
        <taxon>Bacteria</taxon>
        <taxon>Bacillati</taxon>
        <taxon>Chloroflexota</taxon>
        <taxon>Chloroflexia</taxon>
        <taxon>Candidatus Chloroheliales</taxon>
        <taxon>Candidatus Chloroheliaceae</taxon>
        <taxon>Candidatus Chlorohelix</taxon>
    </lineage>
</organism>
<dbReference type="Proteomes" id="UP000521676">
    <property type="component" value="Unassembled WGS sequence"/>
</dbReference>
<reference evidence="3" key="2">
    <citation type="journal article" date="2024" name="Nature">
        <title>Anoxygenic phototroph of the Chloroflexota uses a type I reaction centre.</title>
        <authorList>
            <person name="Tsuji J.M."/>
            <person name="Shaw N.A."/>
            <person name="Nagashima S."/>
            <person name="Venkiteswaran J.J."/>
            <person name="Schiff S.L."/>
            <person name="Watanabe T."/>
            <person name="Fukui M."/>
            <person name="Hanada S."/>
            <person name="Tank M."/>
            <person name="Neufeld J.D."/>
        </authorList>
    </citation>
    <scope>NUCLEOTIDE SEQUENCE</scope>
    <source>
        <strain evidence="3">L227-S17</strain>
    </source>
</reference>
<feature type="region of interest" description="Disordered" evidence="1">
    <location>
        <begin position="30"/>
        <end position="52"/>
    </location>
</feature>
<proteinExistence type="predicted"/>
<keyword evidence="5" id="KW-1185">Reference proteome</keyword>
<name>A0A8T7M9C4_9CHLR</name>
<evidence type="ECO:0000313" key="4">
    <source>
        <dbReference type="Proteomes" id="UP000521676"/>
    </source>
</evidence>
<dbReference type="RefSeq" id="WP_341470439.1">
    <property type="nucleotide sequence ID" value="NZ_CP128400.1"/>
</dbReference>
<dbReference type="Proteomes" id="UP001431572">
    <property type="component" value="Chromosome 2"/>
</dbReference>
<gene>
    <name evidence="2" type="ORF">HXX08_22315</name>
    <name evidence="3" type="ORF">OZ401_004147</name>
</gene>